<dbReference type="InterPro" id="IPR016181">
    <property type="entry name" value="Acyl_CoA_acyltransferase"/>
</dbReference>
<gene>
    <name evidence="1" type="ORF">IAC76_05535</name>
</gene>
<proteinExistence type="predicted"/>
<evidence type="ECO:0000313" key="1">
    <source>
        <dbReference type="EMBL" id="MBO8430830.1"/>
    </source>
</evidence>
<reference evidence="1" key="2">
    <citation type="journal article" date="2021" name="PeerJ">
        <title>Extensive microbial diversity within the chicken gut microbiome revealed by metagenomics and culture.</title>
        <authorList>
            <person name="Gilroy R."/>
            <person name="Ravi A."/>
            <person name="Getino M."/>
            <person name="Pursley I."/>
            <person name="Horton D.L."/>
            <person name="Alikhan N.F."/>
            <person name="Baker D."/>
            <person name="Gharbi K."/>
            <person name="Hall N."/>
            <person name="Watson M."/>
            <person name="Adriaenssens E.M."/>
            <person name="Foster-Nyarko E."/>
            <person name="Jarju S."/>
            <person name="Secka A."/>
            <person name="Antonio M."/>
            <person name="Oren A."/>
            <person name="Chaudhuri R.R."/>
            <person name="La Ragione R."/>
            <person name="Hildebrand F."/>
            <person name="Pallen M.J."/>
        </authorList>
    </citation>
    <scope>NUCLEOTIDE SEQUENCE</scope>
    <source>
        <strain evidence="1">10192</strain>
    </source>
</reference>
<reference evidence="1" key="1">
    <citation type="submission" date="2020-10" db="EMBL/GenBank/DDBJ databases">
        <authorList>
            <person name="Gilroy R."/>
        </authorList>
    </citation>
    <scope>NUCLEOTIDE SEQUENCE</scope>
    <source>
        <strain evidence="1">10192</strain>
    </source>
</reference>
<organism evidence="1 2">
    <name type="scientific">Candidatus Scatousia excrementipullorum</name>
    <dbReference type="NCBI Taxonomy" id="2840936"/>
    <lineage>
        <taxon>Bacteria</taxon>
        <taxon>Candidatus Scatousia</taxon>
    </lineage>
</organism>
<protein>
    <submittedName>
        <fullName evidence="1">Uncharacterized protein</fullName>
    </submittedName>
</protein>
<name>A0A9D9DQ88_9BACT</name>
<comment type="caution">
    <text evidence="1">The sequence shown here is derived from an EMBL/GenBank/DDBJ whole genome shotgun (WGS) entry which is preliminary data.</text>
</comment>
<sequence length="214" mass="25083">MAIIFFTRFIKNMNGLCANKISYYLRPFKPQKMPKHLIYSVKNVKMFDMTSRKIVTVNLHRMADTENGTYAGEMITRPVRKLKWAEVYPDEKICDALKIEFLKTEERGNGYGSDFLKFAENESKAQGCDGRVFLVASRIYDPRHPCHIFYRKQGYTSTDNYINYILDKCIKNGSKLEPEYADNLIMYKPLPAKQPDREKSGLFVKIKNLFKRFI</sequence>
<dbReference type="AlphaFoldDB" id="A0A9D9DQ88"/>
<dbReference type="SUPFAM" id="SSF55729">
    <property type="entry name" value="Acyl-CoA N-acyltransferases (Nat)"/>
    <property type="match status" value="1"/>
</dbReference>
<dbReference type="Proteomes" id="UP000823632">
    <property type="component" value="Unassembled WGS sequence"/>
</dbReference>
<dbReference type="EMBL" id="JADIND010000114">
    <property type="protein sequence ID" value="MBO8430830.1"/>
    <property type="molecule type" value="Genomic_DNA"/>
</dbReference>
<accession>A0A9D9DQ88</accession>
<evidence type="ECO:0000313" key="2">
    <source>
        <dbReference type="Proteomes" id="UP000823632"/>
    </source>
</evidence>
<dbReference type="Gene3D" id="3.40.630.30">
    <property type="match status" value="1"/>
</dbReference>